<accession>A0A0M2NG48</accession>
<protein>
    <submittedName>
        <fullName evidence="8">Amino acid permease family protein</fullName>
    </submittedName>
</protein>
<keyword evidence="5 7" id="KW-1133">Transmembrane helix</keyword>
<organism evidence="8 9">
    <name type="scientific">Christensenella hongkongensis</name>
    <dbReference type="NCBI Taxonomy" id="270498"/>
    <lineage>
        <taxon>Bacteria</taxon>
        <taxon>Bacillati</taxon>
        <taxon>Bacillota</taxon>
        <taxon>Clostridia</taxon>
        <taxon>Christensenellales</taxon>
        <taxon>Christensenellaceae</taxon>
        <taxon>Christensenella</taxon>
    </lineage>
</organism>
<keyword evidence="2" id="KW-0813">Transport</keyword>
<dbReference type="GO" id="GO:0005886">
    <property type="term" value="C:plasma membrane"/>
    <property type="evidence" value="ECO:0007669"/>
    <property type="project" value="UniProtKB-SubCell"/>
</dbReference>
<dbReference type="Gene3D" id="1.20.1740.10">
    <property type="entry name" value="Amino acid/polyamine transporter I"/>
    <property type="match status" value="1"/>
</dbReference>
<evidence type="ECO:0000256" key="2">
    <source>
        <dbReference type="ARBA" id="ARBA00022448"/>
    </source>
</evidence>
<evidence type="ECO:0000313" key="9">
    <source>
        <dbReference type="Proteomes" id="UP000034076"/>
    </source>
</evidence>
<proteinExistence type="predicted"/>
<feature type="transmembrane region" description="Helical" evidence="7">
    <location>
        <begin position="163"/>
        <end position="184"/>
    </location>
</feature>
<evidence type="ECO:0000256" key="7">
    <source>
        <dbReference type="SAM" id="Phobius"/>
    </source>
</evidence>
<keyword evidence="6 7" id="KW-0472">Membrane</keyword>
<gene>
    <name evidence="8" type="ORF">CHK_0981</name>
</gene>
<dbReference type="PIRSF" id="PIRSF006060">
    <property type="entry name" value="AA_transporter"/>
    <property type="match status" value="1"/>
</dbReference>
<dbReference type="PATRIC" id="fig|270498.16.peg.1181"/>
<feature type="transmembrane region" description="Helical" evidence="7">
    <location>
        <begin position="447"/>
        <end position="464"/>
    </location>
</feature>
<sequence>MNKTKPMTISKGTSLSKVSTFTFIGMTCALVASVRNIPDVAATGWTMFFYIIVAVVLFGLPIALISGEYAGMYPSDAGGPELWTSNALGKKWGFVTSWLLWVQMFPGMVMVGSVLAPMLGVGIGQESLGENNVVILVVILVVYWGVTLLNMKFDMAKIGGKWGIWFMLYIPIIMIFALGIAATVKTGIDPKSTLGAFDAQALLPTGKSFNTMQYFAPIIFIFVGIEMSSVYIKRLEKPVKQYTAGIFAALAIMLIVNTLSAFIVANVVPAGKLDLNNIAQPIVMFCQILGIPTVIGNIFGILVFVGVMVQLSAWITGPSKTITQSARRGQYPPKFNFWKTNKLDVSKAVLVTQAAVISIFSLVYLLIPGANSAFLTLVNATTIIYCFVYIIMAVGILKLRKTHSQLERPFRVGKKGNGLLWTIVVILIAVICVACFFSVYYSSPMSAIFTLVVAFAFLIIPLIINKKSNPDWAAQVQKLMENEPHNIPKEAHADQLAAAQKTAKATGK</sequence>
<dbReference type="EMBL" id="LAYJ01000076">
    <property type="protein sequence ID" value="KKI51489.1"/>
    <property type="molecule type" value="Genomic_DNA"/>
</dbReference>
<feature type="transmembrane region" description="Helical" evidence="7">
    <location>
        <begin position="418"/>
        <end position="441"/>
    </location>
</feature>
<dbReference type="GO" id="GO:0022857">
    <property type="term" value="F:transmembrane transporter activity"/>
    <property type="evidence" value="ECO:0007669"/>
    <property type="project" value="InterPro"/>
</dbReference>
<evidence type="ECO:0000256" key="1">
    <source>
        <dbReference type="ARBA" id="ARBA00004651"/>
    </source>
</evidence>
<evidence type="ECO:0000313" key="8">
    <source>
        <dbReference type="EMBL" id="KKI51489.1"/>
    </source>
</evidence>
<feature type="transmembrane region" description="Helical" evidence="7">
    <location>
        <begin position="133"/>
        <end position="151"/>
    </location>
</feature>
<feature type="transmembrane region" description="Helical" evidence="7">
    <location>
        <begin position="214"/>
        <end position="232"/>
    </location>
</feature>
<keyword evidence="9" id="KW-1185">Reference proteome</keyword>
<evidence type="ECO:0000256" key="6">
    <source>
        <dbReference type="ARBA" id="ARBA00023136"/>
    </source>
</evidence>
<feature type="transmembrane region" description="Helical" evidence="7">
    <location>
        <begin position="373"/>
        <end position="397"/>
    </location>
</feature>
<dbReference type="AlphaFoldDB" id="A0A0M2NG48"/>
<dbReference type="STRING" id="270498.CHK_0981"/>
<keyword evidence="3" id="KW-1003">Cell membrane</keyword>
<comment type="caution">
    <text evidence="8">The sequence shown here is derived from an EMBL/GenBank/DDBJ whole genome shotgun (WGS) entry which is preliminary data.</text>
</comment>
<dbReference type="Pfam" id="PF13520">
    <property type="entry name" value="AA_permease_2"/>
    <property type="match status" value="1"/>
</dbReference>
<dbReference type="InterPro" id="IPR050367">
    <property type="entry name" value="APC_superfamily"/>
</dbReference>
<comment type="subcellular location">
    <subcellularLocation>
        <location evidence="1">Cell membrane</location>
        <topology evidence="1">Multi-pass membrane protein</topology>
    </subcellularLocation>
</comment>
<evidence type="ECO:0000256" key="4">
    <source>
        <dbReference type="ARBA" id="ARBA00022692"/>
    </source>
</evidence>
<name>A0A0M2NG48_9FIRM</name>
<feature type="transmembrane region" description="Helical" evidence="7">
    <location>
        <begin position="288"/>
        <end position="315"/>
    </location>
</feature>
<feature type="transmembrane region" description="Helical" evidence="7">
    <location>
        <begin position="21"/>
        <end position="38"/>
    </location>
</feature>
<keyword evidence="4 7" id="KW-0812">Transmembrane</keyword>
<dbReference type="RefSeq" id="WP_235843830.1">
    <property type="nucleotide sequence ID" value="NZ_JAXDTA010000113.1"/>
</dbReference>
<reference evidence="8 9" key="1">
    <citation type="submission" date="2015-04" db="EMBL/GenBank/DDBJ databases">
        <title>Draft genome sequence of bacteremic isolate Catabacter hongkongensis type strain HKU16T.</title>
        <authorList>
            <person name="Lau S.K."/>
            <person name="Teng J.L."/>
            <person name="Huang Y."/>
            <person name="Curreem S.O."/>
            <person name="Tsui S.K."/>
            <person name="Woo P.C."/>
        </authorList>
    </citation>
    <scope>NUCLEOTIDE SEQUENCE [LARGE SCALE GENOMIC DNA]</scope>
    <source>
        <strain evidence="8 9">HKU16</strain>
    </source>
</reference>
<dbReference type="PANTHER" id="PTHR42770:SF15">
    <property type="entry name" value="GLUTAMATE_GAMMA-AMINOBUTYRATE ANTIPORTER-RELATED"/>
    <property type="match status" value="1"/>
</dbReference>
<dbReference type="Proteomes" id="UP000034076">
    <property type="component" value="Unassembled WGS sequence"/>
</dbReference>
<feature type="transmembrane region" description="Helical" evidence="7">
    <location>
        <begin position="348"/>
        <end position="367"/>
    </location>
</feature>
<feature type="transmembrane region" description="Helical" evidence="7">
    <location>
        <begin position="98"/>
        <end position="121"/>
    </location>
</feature>
<evidence type="ECO:0000256" key="3">
    <source>
        <dbReference type="ARBA" id="ARBA00022475"/>
    </source>
</evidence>
<dbReference type="InterPro" id="IPR002293">
    <property type="entry name" value="AA/rel_permease1"/>
</dbReference>
<evidence type="ECO:0000256" key="5">
    <source>
        <dbReference type="ARBA" id="ARBA00022989"/>
    </source>
</evidence>
<feature type="transmembrane region" description="Helical" evidence="7">
    <location>
        <begin position="44"/>
        <end position="65"/>
    </location>
</feature>
<dbReference type="PANTHER" id="PTHR42770">
    <property type="entry name" value="AMINO ACID TRANSPORTER-RELATED"/>
    <property type="match status" value="1"/>
</dbReference>
<feature type="transmembrane region" description="Helical" evidence="7">
    <location>
        <begin position="244"/>
        <end position="268"/>
    </location>
</feature>